<evidence type="ECO:0000256" key="1">
    <source>
        <dbReference type="SAM" id="Phobius"/>
    </source>
</evidence>
<dbReference type="OrthoDB" id="3196762at2759"/>
<comment type="caution">
    <text evidence="2">The sequence shown here is derived from an EMBL/GenBank/DDBJ whole genome shotgun (WGS) entry which is preliminary data.</text>
</comment>
<name>A0A8S0VQH8_CYCAE</name>
<dbReference type="EMBL" id="CACVBS010000028">
    <property type="protein sequence ID" value="CAA7260025.1"/>
    <property type="molecule type" value="Genomic_DNA"/>
</dbReference>
<sequence length="153" mass="17340">MGYHVAILILAYKRPDDAPVLPVGYVIAPYLLTASWLGAFIAMTIVLSCRDLKEMTLFNFQIAVPQAMRVTQKIQIMLDPLECVILGDIAIRSTIDRRRARRFEKEREPMCSSPRTGIGVQILVSQELVTQTPRYARTLTKIMDNRTGQDSTR</sequence>
<protein>
    <submittedName>
        <fullName evidence="2">Uncharacterized protein</fullName>
    </submittedName>
</protein>
<dbReference type="AlphaFoldDB" id="A0A8S0VQH8"/>
<keyword evidence="1" id="KW-0812">Transmembrane</keyword>
<evidence type="ECO:0000313" key="3">
    <source>
        <dbReference type="Proteomes" id="UP000467700"/>
    </source>
</evidence>
<dbReference type="Proteomes" id="UP000467700">
    <property type="component" value="Unassembled WGS sequence"/>
</dbReference>
<gene>
    <name evidence="2" type="ORF">AAE3_LOCUS2233</name>
</gene>
<feature type="transmembrane region" description="Helical" evidence="1">
    <location>
        <begin position="23"/>
        <end position="47"/>
    </location>
</feature>
<organism evidence="2 3">
    <name type="scientific">Cyclocybe aegerita</name>
    <name type="common">Black poplar mushroom</name>
    <name type="synonym">Agrocybe aegerita</name>
    <dbReference type="NCBI Taxonomy" id="1973307"/>
    <lineage>
        <taxon>Eukaryota</taxon>
        <taxon>Fungi</taxon>
        <taxon>Dikarya</taxon>
        <taxon>Basidiomycota</taxon>
        <taxon>Agaricomycotina</taxon>
        <taxon>Agaricomycetes</taxon>
        <taxon>Agaricomycetidae</taxon>
        <taxon>Agaricales</taxon>
        <taxon>Agaricineae</taxon>
        <taxon>Bolbitiaceae</taxon>
        <taxon>Cyclocybe</taxon>
    </lineage>
</organism>
<keyword evidence="1" id="KW-1133">Transmembrane helix</keyword>
<proteinExistence type="predicted"/>
<accession>A0A8S0VQH8</accession>
<reference evidence="2 3" key="1">
    <citation type="submission" date="2020-01" db="EMBL/GenBank/DDBJ databases">
        <authorList>
            <person name="Gupta K D."/>
        </authorList>
    </citation>
    <scope>NUCLEOTIDE SEQUENCE [LARGE SCALE GENOMIC DNA]</scope>
</reference>
<evidence type="ECO:0000313" key="2">
    <source>
        <dbReference type="EMBL" id="CAA7260025.1"/>
    </source>
</evidence>
<keyword evidence="1" id="KW-0472">Membrane</keyword>
<keyword evidence="3" id="KW-1185">Reference proteome</keyword>